<keyword evidence="13" id="KW-1185">Reference proteome</keyword>
<sequence length="214" mass="24070">MKNSLLITFEGLDGAGKTTQINLFQQYLQQLHLPYVYLREPGGTVLGEEIRTLLKSTRADLKINDLAELLLFSAARAEIIAEKIKPALAAGKIVIMDRFIDSTLAYQGGGRGLDADLVNSLCRNILGDLVIDRTYYLDLPRAVAVQRLQQTGKAAEDRLDLIADEEFWRRVRSVYLHLQKQETRYLLLDATAAVPVVQAQIKADFSQLLEQLQR</sequence>
<comment type="function">
    <text evidence="10">Phosphorylation of dTMP to form dTDP in both de novo and salvage pathways of dTTP synthesis.</text>
</comment>
<evidence type="ECO:0000256" key="2">
    <source>
        <dbReference type="ARBA" id="ARBA00012980"/>
    </source>
</evidence>
<dbReference type="EC" id="2.7.4.9" evidence="2 10"/>
<comment type="similarity">
    <text evidence="1 10">Belongs to the thymidylate kinase family.</text>
</comment>
<evidence type="ECO:0000313" key="12">
    <source>
        <dbReference type="EMBL" id="WEG35607.1"/>
    </source>
</evidence>
<comment type="catalytic activity">
    <reaction evidence="9 10">
        <text>dTMP + ATP = dTDP + ADP</text>
        <dbReference type="Rhea" id="RHEA:13517"/>
        <dbReference type="ChEBI" id="CHEBI:30616"/>
        <dbReference type="ChEBI" id="CHEBI:58369"/>
        <dbReference type="ChEBI" id="CHEBI:63528"/>
        <dbReference type="ChEBI" id="CHEBI:456216"/>
        <dbReference type="EC" id="2.7.4.9"/>
    </reaction>
</comment>
<evidence type="ECO:0000256" key="6">
    <source>
        <dbReference type="ARBA" id="ARBA00022741"/>
    </source>
</evidence>
<dbReference type="Gene3D" id="3.40.50.300">
    <property type="entry name" value="P-loop containing nucleotide triphosphate hydrolases"/>
    <property type="match status" value="1"/>
</dbReference>
<accession>A0ABY8C4J1</accession>
<keyword evidence="8 10" id="KW-0067">ATP-binding</keyword>
<dbReference type="InterPro" id="IPR039430">
    <property type="entry name" value="Thymidylate_kin-like_dom"/>
</dbReference>
<feature type="binding site" evidence="10">
    <location>
        <begin position="11"/>
        <end position="18"/>
    </location>
    <ligand>
        <name>ATP</name>
        <dbReference type="ChEBI" id="CHEBI:30616"/>
    </ligand>
</feature>
<name>A0ABY8C4J1_9FIRM</name>
<evidence type="ECO:0000256" key="8">
    <source>
        <dbReference type="ARBA" id="ARBA00022840"/>
    </source>
</evidence>
<proteinExistence type="inferred from homology"/>
<evidence type="ECO:0000259" key="11">
    <source>
        <dbReference type="Pfam" id="PF02223"/>
    </source>
</evidence>
<evidence type="ECO:0000256" key="7">
    <source>
        <dbReference type="ARBA" id="ARBA00022777"/>
    </source>
</evidence>
<dbReference type="PANTHER" id="PTHR10344:SF4">
    <property type="entry name" value="UMP-CMP KINASE 2, MITOCHONDRIAL"/>
    <property type="match status" value="1"/>
</dbReference>
<dbReference type="Pfam" id="PF02223">
    <property type="entry name" value="Thymidylate_kin"/>
    <property type="match status" value="1"/>
</dbReference>
<dbReference type="InterPro" id="IPR018095">
    <property type="entry name" value="Thymidylate_kin_CS"/>
</dbReference>
<dbReference type="EMBL" id="CP118868">
    <property type="protein sequence ID" value="WEG35607.1"/>
    <property type="molecule type" value="Genomic_DNA"/>
</dbReference>
<evidence type="ECO:0000256" key="5">
    <source>
        <dbReference type="ARBA" id="ARBA00022727"/>
    </source>
</evidence>
<dbReference type="PANTHER" id="PTHR10344">
    <property type="entry name" value="THYMIDYLATE KINASE"/>
    <property type="match status" value="1"/>
</dbReference>
<protein>
    <recommendedName>
        <fullName evidence="3 10">Thymidylate kinase</fullName>
        <ecNumber evidence="2 10">2.7.4.9</ecNumber>
    </recommendedName>
    <alternativeName>
        <fullName evidence="10">dTMP kinase</fullName>
    </alternativeName>
</protein>
<dbReference type="NCBIfam" id="TIGR00041">
    <property type="entry name" value="DTMP_kinase"/>
    <property type="match status" value="1"/>
</dbReference>
<dbReference type="HAMAP" id="MF_00165">
    <property type="entry name" value="Thymidylate_kinase"/>
    <property type="match status" value="1"/>
</dbReference>
<evidence type="ECO:0000256" key="3">
    <source>
        <dbReference type="ARBA" id="ARBA00017144"/>
    </source>
</evidence>
<evidence type="ECO:0000256" key="4">
    <source>
        <dbReference type="ARBA" id="ARBA00022679"/>
    </source>
</evidence>
<dbReference type="CDD" id="cd01672">
    <property type="entry name" value="TMPK"/>
    <property type="match status" value="1"/>
</dbReference>
<dbReference type="PROSITE" id="PS01331">
    <property type="entry name" value="THYMIDYLATE_KINASE"/>
    <property type="match status" value="1"/>
</dbReference>
<dbReference type="RefSeq" id="WP_315571728.1">
    <property type="nucleotide sequence ID" value="NZ_CP118868.1"/>
</dbReference>
<dbReference type="Proteomes" id="UP001220478">
    <property type="component" value="Chromosome"/>
</dbReference>
<dbReference type="InterPro" id="IPR018094">
    <property type="entry name" value="Thymidylate_kinase"/>
</dbReference>
<reference evidence="12 13" key="1">
    <citation type="submission" date="2023-02" db="EMBL/GenBank/DDBJ databases">
        <title>Novel Oscillospiraceae bacterial genomes.</title>
        <authorList>
            <person name="Srinivasan S."/>
            <person name="Austin M.N."/>
            <person name="Fiedler T.L."/>
            <person name="Strenk S.M."/>
            <person name="Agnew K.J."/>
            <person name="Nagana Gowda G.A."/>
            <person name="Raftery D."/>
            <person name="Beamer M.A."/>
            <person name="Achilles S.L."/>
            <person name="Wiesenfeld H.C."/>
            <person name="Fredricks D.N."/>
            <person name="Hillier S.L."/>
        </authorList>
    </citation>
    <scope>NUCLEOTIDE SEQUENCE [LARGE SCALE GENOMIC DNA]</scope>
    <source>
        <strain evidence="12 13">CHIC02 1186E3-8</strain>
    </source>
</reference>
<dbReference type="GO" id="GO:0004798">
    <property type="term" value="F:dTMP kinase activity"/>
    <property type="evidence" value="ECO:0007669"/>
    <property type="project" value="UniProtKB-EC"/>
</dbReference>
<dbReference type="SUPFAM" id="SSF52540">
    <property type="entry name" value="P-loop containing nucleoside triphosphate hydrolases"/>
    <property type="match status" value="1"/>
</dbReference>
<keyword evidence="6 10" id="KW-0547">Nucleotide-binding</keyword>
<evidence type="ECO:0000256" key="9">
    <source>
        <dbReference type="ARBA" id="ARBA00048743"/>
    </source>
</evidence>
<evidence type="ECO:0000256" key="1">
    <source>
        <dbReference type="ARBA" id="ARBA00009776"/>
    </source>
</evidence>
<organism evidence="12 13">
    <name type="scientific">Amygdalobacter indicium</name>
    <dbReference type="NCBI Taxonomy" id="3029272"/>
    <lineage>
        <taxon>Bacteria</taxon>
        <taxon>Bacillati</taxon>
        <taxon>Bacillota</taxon>
        <taxon>Clostridia</taxon>
        <taxon>Eubacteriales</taxon>
        <taxon>Oscillospiraceae</taxon>
        <taxon>Amygdalobacter</taxon>
    </lineage>
</organism>
<feature type="domain" description="Thymidylate kinase-like" evidence="11">
    <location>
        <begin position="9"/>
        <end position="201"/>
    </location>
</feature>
<keyword evidence="7 10" id="KW-0418">Kinase</keyword>
<gene>
    <name evidence="10 12" type="primary">tmk</name>
    <name evidence="12" type="ORF">PYS61_00145</name>
</gene>
<evidence type="ECO:0000313" key="13">
    <source>
        <dbReference type="Proteomes" id="UP001220478"/>
    </source>
</evidence>
<evidence type="ECO:0000256" key="10">
    <source>
        <dbReference type="HAMAP-Rule" id="MF_00165"/>
    </source>
</evidence>
<dbReference type="InterPro" id="IPR027417">
    <property type="entry name" value="P-loop_NTPase"/>
</dbReference>
<keyword evidence="5 10" id="KW-0545">Nucleotide biosynthesis</keyword>
<keyword evidence="4 10" id="KW-0808">Transferase</keyword>